<evidence type="ECO:0000259" key="5">
    <source>
        <dbReference type="Pfam" id="PF00413"/>
    </source>
</evidence>
<evidence type="ECO:0000256" key="2">
    <source>
        <dbReference type="ARBA" id="ARBA00022723"/>
    </source>
</evidence>
<accession>A0A1H6CJA4</accession>
<dbReference type="Proteomes" id="UP000236732">
    <property type="component" value="Unassembled WGS sequence"/>
</dbReference>
<dbReference type="InterPro" id="IPR024079">
    <property type="entry name" value="MetalloPept_cat_dom_sf"/>
</dbReference>
<dbReference type="SUPFAM" id="SSF55486">
    <property type="entry name" value="Metalloproteases ('zincins'), catalytic domain"/>
    <property type="match status" value="1"/>
</dbReference>
<evidence type="ECO:0000313" key="7">
    <source>
        <dbReference type="Proteomes" id="UP000236732"/>
    </source>
</evidence>
<keyword evidence="2" id="KW-0479">Metal-binding</keyword>
<dbReference type="GO" id="GO:0031012">
    <property type="term" value="C:extracellular matrix"/>
    <property type="evidence" value="ECO:0007669"/>
    <property type="project" value="InterPro"/>
</dbReference>
<organism evidence="6 7">
    <name type="scientific">Nonomuraea solani</name>
    <dbReference type="NCBI Taxonomy" id="1144553"/>
    <lineage>
        <taxon>Bacteria</taxon>
        <taxon>Bacillati</taxon>
        <taxon>Actinomycetota</taxon>
        <taxon>Actinomycetes</taxon>
        <taxon>Streptosporangiales</taxon>
        <taxon>Streptosporangiaceae</taxon>
        <taxon>Nonomuraea</taxon>
    </lineage>
</organism>
<dbReference type="Pfam" id="PF00413">
    <property type="entry name" value="Peptidase_M10"/>
    <property type="match status" value="1"/>
</dbReference>
<proteinExistence type="predicted"/>
<dbReference type="RefSeq" id="WP_103956628.1">
    <property type="nucleotide sequence ID" value="NZ_FNVT01000004.1"/>
</dbReference>
<dbReference type="AlphaFoldDB" id="A0A1H6CJA4"/>
<keyword evidence="7" id="KW-1185">Reference proteome</keyword>
<evidence type="ECO:0000256" key="1">
    <source>
        <dbReference type="ARBA" id="ARBA00022670"/>
    </source>
</evidence>
<evidence type="ECO:0000256" key="4">
    <source>
        <dbReference type="ARBA" id="ARBA00022833"/>
    </source>
</evidence>
<keyword evidence="3" id="KW-0378">Hydrolase</keyword>
<keyword evidence="4" id="KW-0862">Zinc</keyword>
<evidence type="ECO:0000256" key="3">
    <source>
        <dbReference type="ARBA" id="ARBA00022801"/>
    </source>
</evidence>
<reference evidence="6 7" key="1">
    <citation type="submission" date="2016-10" db="EMBL/GenBank/DDBJ databases">
        <authorList>
            <person name="de Groot N.N."/>
        </authorList>
    </citation>
    <scope>NUCLEOTIDE SEQUENCE [LARGE SCALE GENOMIC DNA]</scope>
    <source>
        <strain evidence="6 7">CGMCC 4.7037</strain>
    </source>
</reference>
<keyword evidence="1" id="KW-0645">Protease</keyword>
<dbReference type="InterPro" id="IPR001818">
    <property type="entry name" value="Pept_M10_metallopeptidase"/>
</dbReference>
<gene>
    <name evidence="6" type="ORF">SAMN05444920_10443</name>
</gene>
<name>A0A1H6CJA4_9ACTN</name>
<dbReference type="GO" id="GO:0004222">
    <property type="term" value="F:metalloendopeptidase activity"/>
    <property type="evidence" value="ECO:0007669"/>
    <property type="project" value="InterPro"/>
</dbReference>
<dbReference type="GO" id="GO:0006508">
    <property type="term" value="P:proteolysis"/>
    <property type="evidence" value="ECO:0007669"/>
    <property type="project" value="UniProtKB-KW"/>
</dbReference>
<dbReference type="EMBL" id="FNVT01000004">
    <property type="protein sequence ID" value="SEG73002.1"/>
    <property type="molecule type" value="Genomic_DNA"/>
</dbReference>
<sequence length="228" mass="24979">MPCFDGLGNLRDGRPLWTGDFSGQGKTEVLFYYPGDGNWWLGTLNGTEFAGNSGRPFNSRVRLHVKLLTAPTAFTIDQMVQSMREVYRSVNIMVEVGSTENLTIADQDIEVGACVFGQTTQEQRDLFDNRDNVGVNDVAVYVARTVISNGRALNGCAAHDGRPSCVIARAATQWTMAHEVGHVLGLRHVDDNDRLMTGNGTANITNPPPDLIESERQTMESSAQTQLC</sequence>
<feature type="domain" description="Peptidase M10 metallopeptidase" evidence="5">
    <location>
        <begin position="169"/>
        <end position="197"/>
    </location>
</feature>
<protein>
    <submittedName>
        <fullName evidence="6">Matrixin</fullName>
    </submittedName>
</protein>
<dbReference type="OrthoDB" id="369088at2"/>
<dbReference type="Gene3D" id="3.40.390.10">
    <property type="entry name" value="Collagenase (Catalytic Domain)"/>
    <property type="match status" value="1"/>
</dbReference>
<evidence type="ECO:0000313" key="6">
    <source>
        <dbReference type="EMBL" id="SEG73002.1"/>
    </source>
</evidence>
<dbReference type="GO" id="GO:0008270">
    <property type="term" value="F:zinc ion binding"/>
    <property type="evidence" value="ECO:0007669"/>
    <property type="project" value="InterPro"/>
</dbReference>